<organism evidence="1">
    <name type="scientific">uncultured Caudovirales phage</name>
    <dbReference type="NCBI Taxonomy" id="2100421"/>
    <lineage>
        <taxon>Viruses</taxon>
        <taxon>Duplodnaviria</taxon>
        <taxon>Heunggongvirae</taxon>
        <taxon>Uroviricota</taxon>
        <taxon>Caudoviricetes</taxon>
        <taxon>Peduoviridae</taxon>
        <taxon>Maltschvirus</taxon>
        <taxon>Maltschvirus maltsch</taxon>
    </lineage>
</organism>
<proteinExistence type="predicted"/>
<name>A0A6J7WMH0_9CAUD</name>
<accession>A0A6J7WMH0</accession>
<reference evidence="1" key="1">
    <citation type="submission" date="2020-05" db="EMBL/GenBank/DDBJ databases">
        <authorList>
            <person name="Chiriac C."/>
            <person name="Salcher M."/>
            <person name="Ghai R."/>
            <person name="Kavagutti S V."/>
        </authorList>
    </citation>
    <scope>NUCLEOTIDE SEQUENCE</scope>
</reference>
<evidence type="ECO:0000313" key="1">
    <source>
        <dbReference type="EMBL" id="CAB5217882.1"/>
    </source>
</evidence>
<protein>
    <submittedName>
        <fullName evidence="1">Uncharacterized protein</fullName>
    </submittedName>
</protein>
<dbReference type="EMBL" id="LR798256">
    <property type="protein sequence ID" value="CAB5217882.1"/>
    <property type="molecule type" value="Genomic_DNA"/>
</dbReference>
<gene>
    <name evidence="1" type="ORF">UFOVP207_39</name>
</gene>
<sequence>MIIEVNMRCGDTVVFETDTIFENISEDILNRQWSRVVQTNGVKIVFNRDDIKYITHE</sequence>